<dbReference type="GO" id="GO:0008171">
    <property type="term" value="F:O-methyltransferase activity"/>
    <property type="evidence" value="ECO:0007669"/>
    <property type="project" value="InterPro"/>
</dbReference>
<evidence type="ECO:0000256" key="3">
    <source>
        <dbReference type="ARBA" id="ARBA00022691"/>
    </source>
</evidence>
<dbReference type="PIRSF" id="PIRSF005739">
    <property type="entry name" value="O-mtase"/>
    <property type="match status" value="1"/>
</dbReference>
<dbReference type="Proteomes" id="UP000077248">
    <property type="component" value="Unassembled WGS sequence"/>
</dbReference>
<dbReference type="InterPro" id="IPR029063">
    <property type="entry name" value="SAM-dependent_MTases_sf"/>
</dbReference>
<evidence type="ECO:0000256" key="2">
    <source>
        <dbReference type="ARBA" id="ARBA00022679"/>
    </source>
</evidence>
<keyword evidence="1 6" id="KW-0489">Methyltransferase</keyword>
<dbReference type="InterPro" id="IPR001077">
    <property type="entry name" value="COMT_C"/>
</dbReference>
<dbReference type="PANTHER" id="PTHR43712">
    <property type="entry name" value="PUTATIVE (AFU_ORTHOLOGUE AFUA_4G14580)-RELATED"/>
    <property type="match status" value="1"/>
</dbReference>
<keyword evidence="2 6" id="KW-0808">Transferase</keyword>
<dbReference type="SUPFAM" id="SSF46785">
    <property type="entry name" value="Winged helix' DNA-binding domain"/>
    <property type="match status" value="1"/>
</dbReference>
<gene>
    <name evidence="6" type="ORF">CC77DRAFT_1098501</name>
</gene>
<dbReference type="AlphaFoldDB" id="A0A177D9G6"/>
<dbReference type="InterPro" id="IPR036390">
    <property type="entry name" value="WH_DNA-bd_sf"/>
</dbReference>
<feature type="active site" description="Proton acceptor" evidence="4">
    <location>
        <position position="289"/>
    </location>
</feature>
<evidence type="ECO:0000256" key="1">
    <source>
        <dbReference type="ARBA" id="ARBA00022603"/>
    </source>
</evidence>
<evidence type="ECO:0000313" key="7">
    <source>
        <dbReference type="Proteomes" id="UP000077248"/>
    </source>
</evidence>
<dbReference type="InterPro" id="IPR016461">
    <property type="entry name" value="COMT-like"/>
</dbReference>
<proteinExistence type="predicted"/>
<accession>A0A177D9G6</accession>
<name>A0A177D9G6_ALTAL</name>
<dbReference type="Gene3D" id="3.40.50.150">
    <property type="entry name" value="Vaccinia Virus protein VP39"/>
    <property type="match status" value="1"/>
</dbReference>
<dbReference type="VEuPathDB" id="FungiDB:CC77DRAFT_1098501"/>
<dbReference type="PROSITE" id="PS51683">
    <property type="entry name" value="SAM_OMT_II"/>
    <property type="match status" value="1"/>
</dbReference>
<dbReference type="Gene3D" id="1.10.10.10">
    <property type="entry name" value="Winged helix-like DNA-binding domain superfamily/Winged helix DNA-binding domain"/>
    <property type="match status" value="1"/>
</dbReference>
<dbReference type="KEGG" id="aalt:CC77DRAFT_1098501"/>
<feature type="domain" description="O-methyltransferase C-terminal" evidence="5">
    <location>
        <begin position="204"/>
        <end position="359"/>
    </location>
</feature>
<sequence length="381" mass="42615">MEAAAQNIRELYAKSNARERQQIQEQVRDLQKDLYSDWEMMFSLAMAPLQWALVDVGIDLNIFTTLSSSATPMTHGDFQEKTGAAPNLLAHLLRSMASFGLIKEVEKDVFAASRTTRVFADPHVNGAAPHLSKLHLPVVNALPGYLKGHDYQDITNPKDLPFHMAMNTELTPFEWMKQDGEQMKALGHIMVLDSVDSWVSSYPAQQVVGDFEPADESALLVDVGGGFGQHSVAFKKKFPELPGRIVVQDVPSTLAHAPKVDGIEFQTHDFFTQQPIRGAKFYYLRHIMHDWADEDCVRILSSIIPAMGPESRILIDEVVLPETKVPWQVAMMDLAMMAALGGIERSRKDWAKLFESAGLKMVDVHCYDDVRFHSVIAAVPK</sequence>
<dbReference type="GO" id="GO:0032259">
    <property type="term" value="P:methylation"/>
    <property type="evidence" value="ECO:0007669"/>
    <property type="project" value="UniProtKB-KW"/>
</dbReference>
<dbReference type="GeneID" id="29115547"/>
<evidence type="ECO:0000256" key="4">
    <source>
        <dbReference type="PIRSR" id="PIRSR005739-1"/>
    </source>
</evidence>
<reference evidence="6 7" key="1">
    <citation type="submission" date="2016-05" db="EMBL/GenBank/DDBJ databases">
        <title>Comparative analysis of secretome profiles of manganese(II)-oxidizing ascomycete fungi.</title>
        <authorList>
            <consortium name="DOE Joint Genome Institute"/>
            <person name="Zeiner C.A."/>
            <person name="Purvine S.O."/>
            <person name="Zink E.M."/>
            <person name="Wu S."/>
            <person name="Pasa-Tolic L."/>
            <person name="Chaput D.L."/>
            <person name="Haridas S."/>
            <person name="Grigoriev I.V."/>
            <person name="Santelli C.M."/>
            <person name="Hansel C.M."/>
        </authorList>
    </citation>
    <scope>NUCLEOTIDE SEQUENCE [LARGE SCALE GENOMIC DNA]</scope>
    <source>
        <strain evidence="6 7">SRC1lrK2f</strain>
    </source>
</reference>
<dbReference type="EMBL" id="KV441490">
    <property type="protein sequence ID" value="OAG16373.1"/>
    <property type="molecule type" value="Genomic_DNA"/>
</dbReference>
<protein>
    <submittedName>
        <fullName evidence="6">S-adenosyl-L-methionine-dependent methyltransferase</fullName>
    </submittedName>
</protein>
<dbReference type="PANTHER" id="PTHR43712:SF1">
    <property type="entry name" value="HYPOTHETICAL O-METHYLTRANSFERASE (EUROFUNG)-RELATED"/>
    <property type="match status" value="1"/>
</dbReference>
<evidence type="ECO:0000313" key="6">
    <source>
        <dbReference type="EMBL" id="OAG16373.1"/>
    </source>
</evidence>
<dbReference type="OMA" id="IKETGPQ"/>
<dbReference type="RefSeq" id="XP_018381794.1">
    <property type="nucleotide sequence ID" value="XM_018529953.1"/>
</dbReference>
<keyword evidence="7" id="KW-1185">Reference proteome</keyword>
<dbReference type="SUPFAM" id="SSF53335">
    <property type="entry name" value="S-adenosyl-L-methionine-dependent methyltransferases"/>
    <property type="match status" value="1"/>
</dbReference>
<organism evidence="6 7">
    <name type="scientific">Alternaria alternata</name>
    <name type="common">Alternaria rot fungus</name>
    <name type="synonym">Torula alternata</name>
    <dbReference type="NCBI Taxonomy" id="5599"/>
    <lineage>
        <taxon>Eukaryota</taxon>
        <taxon>Fungi</taxon>
        <taxon>Dikarya</taxon>
        <taxon>Ascomycota</taxon>
        <taxon>Pezizomycotina</taxon>
        <taxon>Dothideomycetes</taxon>
        <taxon>Pleosporomycetidae</taxon>
        <taxon>Pleosporales</taxon>
        <taxon>Pleosporineae</taxon>
        <taxon>Pleosporaceae</taxon>
        <taxon>Alternaria</taxon>
        <taxon>Alternaria sect. Alternaria</taxon>
        <taxon>Alternaria alternata complex</taxon>
    </lineage>
</organism>
<keyword evidence="3" id="KW-0949">S-adenosyl-L-methionine</keyword>
<dbReference type="Pfam" id="PF00891">
    <property type="entry name" value="Methyltransf_2"/>
    <property type="match status" value="1"/>
</dbReference>
<evidence type="ECO:0000259" key="5">
    <source>
        <dbReference type="Pfam" id="PF00891"/>
    </source>
</evidence>
<dbReference type="InterPro" id="IPR036388">
    <property type="entry name" value="WH-like_DNA-bd_sf"/>
</dbReference>